<protein>
    <submittedName>
        <fullName evidence="2">Uncharacterized protein</fullName>
    </submittedName>
</protein>
<proteinExistence type="predicted"/>
<dbReference type="KEGG" id="twh:TWT_085"/>
<name>Q83GZ0_TROWT</name>
<feature type="transmembrane region" description="Helical" evidence="1">
    <location>
        <begin position="92"/>
        <end position="112"/>
    </location>
</feature>
<dbReference type="AlphaFoldDB" id="Q83GZ0"/>
<keyword evidence="1" id="KW-0812">Transmembrane</keyword>
<accession>Q83GZ0</accession>
<feature type="transmembrane region" description="Helical" evidence="1">
    <location>
        <begin position="68"/>
        <end position="86"/>
    </location>
</feature>
<dbReference type="Proteomes" id="UP000002200">
    <property type="component" value="Chromosome"/>
</dbReference>
<gene>
    <name evidence="2" type="ordered locus">TWT_085</name>
</gene>
<evidence type="ECO:0000313" key="2">
    <source>
        <dbReference type="EMBL" id="AAO44182.1"/>
    </source>
</evidence>
<organism evidence="2 3">
    <name type="scientific">Tropheryma whipplei (strain Twist)</name>
    <name type="common">Whipple's bacillus</name>
    <dbReference type="NCBI Taxonomy" id="203267"/>
    <lineage>
        <taxon>Bacteria</taxon>
        <taxon>Bacillati</taxon>
        <taxon>Actinomycetota</taxon>
        <taxon>Actinomycetes</taxon>
        <taxon>Micrococcales</taxon>
        <taxon>Tropherymataceae</taxon>
        <taxon>Tropheryma</taxon>
    </lineage>
</organism>
<keyword evidence="1" id="KW-1133">Transmembrane helix</keyword>
<feature type="transmembrane region" description="Helical" evidence="1">
    <location>
        <begin position="38"/>
        <end position="56"/>
    </location>
</feature>
<evidence type="ECO:0000313" key="3">
    <source>
        <dbReference type="Proteomes" id="UP000002200"/>
    </source>
</evidence>
<sequence length="113" mass="12119">MKSMNKKLAVFLLARDLSFVLSATILEVWCLSSVTWPVNAIFGVVLPIVLGLGWACILSTSPAISASIYLRSIMYLVVSLLAALSLIDFRSIGLAVAHLVLASLIGFVLVLLD</sequence>
<reference evidence="2 3" key="1">
    <citation type="journal article" date="2003" name="Genome Res.">
        <title>Tropheryma whipplei twist: a human pathogenic Actinobacteria with a reduced genome.</title>
        <authorList>
            <person name="Raoult D."/>
            <person name="Ogata H."/>
            <person name="Audic S."/>
            <person name="Robert C."/>
            <person name="Suhre K."/>
            <person name="Drancourt M."/>
            <person name="Claverie J.-M."/>
        </authorList>
    </citation>
    <scope>NUCLEOTIDE SEQUENCE [LARGE SCALE GENOMIC DNA]</scope>
    <source>
        <strain evidence="2 3">Twist</strain>
    </source>
</reference>
<evidence type="ECO:0000256" key="1">
    <source>
        <dbReference type="SAM" id="Phobius"/>
    </source>
</evidence>
<dbReference type="HOGENOM" id="CLU_2132429_0_0_11"/>
<keyword evidence="1" id="KW-0472">Membrane</keyword>
<keyword evidence="3" id="KW-1185">Reference proteome</keyword>
<dbReference type="EMBL" id="AE014184">
    <property type="protein sequence ID" value="AAO44182.1"/>
    <property type="molecule type" value="Genomic_DNA"/>
</dbReference>